<dbReference type="InterPro" id="IPR013783">
    <property type="entry name" value="Ig-like_fold"/>
</dbReference>
<evidence type="ECO:0000313" key="4">
    <source>
        <dbReference type="EMBL" id="XBG60777.1"/>
    </source>
</evidence>
<dbReference type="EMBL" id="CP157199">
    <property type="protein sequence ID" value="XBG60777.1"/>
    <property type="molecule type" value="Genomic_DNA"/>
</dbReference>
<accession>A0AAU7BRH6</accession>
<keyword evidence="1 2" id="KW-0732">Signal</keyword>
<dbReference type="NCBIfam" id="TIGR04183">
    <property type="entry name" value="Por_Secre_tail"/>
    <property type="match status" value="1"/>
</dbReference>
<dbReference type="NCBIfam" id="NF012200">
    <property type="entry name" value="choice_anch_D"/>
    <property type="match status" value="1"/>
</dbReference>
<sequence length="711" mass="75059">MNQKYVYNLLKILLLTTVFSINNLFAQRTPVAGSIQTYNNGISWGTNAQRLSDDKIIVYYKNASSGSTGDGFAVVGTISGSTISWGSALELVTDNIIYAKIVTLSSEKVLFVYEENATPDVYKYKMLTISGTTITASSSAQLSNTAYDIGWQRSLQMVALTENQVVIAMEANIATDSLKVFTGTVSGNTISWGNEVNVASNVSNVSLVRMSDMKFAMGYEWNDGAISGEGMLVAGTVNSNAITMGTPQSFESTSIIGTIGLTSLTESSLAVIFEDDGGTDEGRLFYATLSGTTFTIPGSETNFYSGKSIEDLSMTTLSSTEVVVGINGQSTTTSHYFTASLLGNNFTLGAETELISGNADEFQVVSINADKFVGVFIDDDNVNGVTDERGDVKVFTLTSTTNPEINIQGNSTDIVSGDSSPSTSDYTDFGTGASLSKTFTIQNTGSGTLTLGSNAVSISGTNASDFSVSTQPATSVSGSSSTTFTIDFASGVASTRTAVLHINNDDIHEYNYHFSIQAVGASASVPIVTTTTASNISTTSATIGGNVTSDGGDTVSERGVVYAITSTNNNPTIGGIGVTKDDNASGIGAFSESITGLAASTQYSYAAYAINNQGTSYGTVKMLITSALSVDDEFLQKSINVYPNPVVDELYIDIESSIEVEDVKVYDVSGKLLRTLTLINKKINFSNVYSGLYFIKVRTNQGSLTKIIVKK</sequence>
<feature type="chain" id="PRO_5043840086" evidence="2">
    <location>
        <begin position="27"/>
        <end position="711"/>
    </location>
</feature>
<evidence type="ECO:0000256" key="1">
    <source>
        <dbReference type="ARBA" id="ARBA00022729"/>
    </source>
</evidence>
<dbReference type="Pfam" id="PF18962">
    <property type="entry name" value="Por_Secre_tail"/>
    <property type="match status" value="1"/>
</dbReference>
<name>A0AAU7BRH6_9FLAO</name>
<protein>
    <submittedName>
        <fullName evidence="4">Choice-of-anchor D domain-containing protein</fullName>
    </submittedName>
</protein>
<proteinExistence type="predicted"/>
<organism evidence="4">
    <name type="scientific">Pontimicrobium sp. SW4</name>
    <dbReference type="NCBI Taxonomy" id="3153519"/>
    <lineage>
        <taxon>Bacteria</taxon>
        <taxon>Pseudomonadati</taxon>
        <taxon>Bacteroidota</taxon>
        <taxon>Flavobacteriia</taxon>
        <taxon>Flavobacteriales</taxon>
        <taxon>Flavobacteriaceae</taxon>
        <taxon>Pontimicrobium</taxon>
    </lineage>
</organism>
<feature type="domain" description="Secretion system C-terminal sorting" evidence="3">
    <location>
        <begin position="641"/>
        <end position="709"/>
    </location>
</feature>
<reference evidence="4" key="1">
    <citation type="submission" date="2024-05" db="EMBL/GenBank/DDBJ databases">
        <title>Pontimicrobium maritimus sp. nov., isolated form sea water.</title>
        <authorList>
            <person name="Muhammad N."/>
            <person name="Vuong T.Q."/>
            <person name="Han H.L."/>
            <person name="Kim S.-G."/>
        </authorList>
    </citation>
    <scope>NUCLEOTIDE SEQUENCE</scope>
    <source>
        <strain evidence="4">SW4</strain>
    </source>
</reference>
<dbReference type="RefSeq" id="WP_347923007.1">
    <property type="nucleotide sequence ID" value="NZ_CP157199.1"/>
</dbReference>
<gene>
    <name evidence="4" type="ORF">ABGB03_13010</name>
</gene>
<evidence type="ECO:0000259" key="3">
    <source>
        <dbReference type="Pfam" id="PF18962"/>
    </source>
</evidence>
<dbReference type="AlphaFoldDB" id="A0AAU7BRH6"/>
<dbReference type="InterPro" id="IPR026444">
    <property type="entry name" value="Secre_tail"/>
</dbReference>
<dbReference type="Gene3D" id="2.60.40.10">
    <property type="entry name" value="Immunoglobulins"/>
    <property type="match status" value="1"/>
</dbReference>
<feature type="signal peptide" evidence="2">
    <location>
        <begin position="1"/>
        <end position="26"/>
    </location>
</feature>
<evidence type="ECO:0000256" key="2">
    <source>
        <dbReference type="SAM" id="SignalP"/>
    </source>
</evidence>